<comment type="caution">
    <text evidence="1">The sequence shown here is derived from an EMBL/GenBank/DDBJ whole genome shotgun (WGS) entry which is preliminary data.</text>
</comment>
<dbReference type="Proteomes" id="UP001595758">
    <property type="component" value="Unassembled WGS sequence"/>
</dbReference>
<accession>A0ABV8CGW8</accession>
<keyword evidence="2" id="KW-1185">Reference proteome</keyword>
<gene>
    <name evidence="1" type="ORF">ACFORL_10840</name>
</gene>
<evidence type="ECO:0000313" key="1">
    <source>
        <dbReference type="EMBL" id="MFC3909565.1"/>
    </source>
</evidence>
<dbReference type="RefSeq" id="WP_382343898.1">
    <property type="nucleotide sequence ID" value="NZ_JBHSAB010000024.1"/>
</dbReference>
<evidence type="ECO:0000313" key="2">
    <source>
        <dbReference type="Proteomes" id="UP001595758"/>
    </source>
</evidence>
<organism evidence="1 2">
    <name type="scientific">Legionella dresdenensis</name>
    <dbReference type="NCBI Taxonomy" id="450200"/>
    <lineage>
        <taxon>Bacteria</taxon>
        <taxon>Pseudomonadati</taxon>
        <taxon>Pseudomonadota</taxon>
        <taxon>Gammaproteobacteria</taxon>
        <taxon>Legionellales</taxon>
        <taxon>Legionellaceae</taxon>
        <taxon>Legionella</taxon>
    </lineage>
</organism>
<proteinExistence type="predicted"/>
<reference evidence="2" key="1">
    <citation type="journal article" date="2019" name="Int. J. Syst. Evol. Microbiol.">
        <title>The Global Catalogue of Microorganisms (GCM) 10K type strain sequencing project: providing services to taxonomists for standard genome sequencing and annotation.</title>
        <authorList>
            <consortium name="The Broad Institute Genomics Platform"/>
            <consortium name="The Broad Institute Genome Sequencing Center for Infectious Disease"/>
            <person name="Wu L."/>
            <person name="Ma J."/>
        </authorList>
    </citation>
    <scope>NUCLEOTIDE SEQUENCE [LARGE SCALE GENOMIC DNA]</scope>
    <source>
        <strain evidence="2">CCUG 59858</strain>
    </source>
</reference>
<name>A0ABV8CGW8_9GAMM</name>
<sequence>MLHNIGNLNKVRLLMELHANALASNWTKKTLSNIPFFNKYNLKLTEKNAQKLLKNNPEFNFDYIGPVLFKTSSSGTAIDTTLYDKKHHGLGGAQPAGEIIAKLRAEYSDKEQCNLNVTSYKPD</sequence>
<protein>
    <submittedName>
        <fullName evidence="1">Uncharacterized protein</fullName>
    </submittedName>
</protein>
<dbReference type="EMBL" id="JBHSAB010000024">
    <property type="protein sequence ID" value="MFC3909565.1"/>
    <property type="molecule type" value="Genomic_DNA"/>
</dbReference>